<evidence type="ECO:0000313" key="6">
    <source>
        <dbReference type="EMBL" id="QEA06267.1"/>
    </source>
</evidence>
<organism evidence="6">
    <name type="scientific">uncultured organism</name>
    <dbReference type="NCBI Taxonomy" id="155900"/>
    <lineage>
        <taxon>unclassified sequences</taxon>
        <taxon>environmental samples</taxon>
    </lineage>
</organism>
<dbReference type="InterPro" id="IPR014729">
    <property type="entry name" value="Rossmann-like_a/b/a_fold"/>
</dbReference>
<dbReference type="EC" id="6.3.5.4" evidence="6"/>
<dbReference type="GO" id="GO:0004066">
    <property type="term" value="F:asparagine synthase (glutamine-hydrolyzing) activity"/>
    <property type="evidence" value="ECO:0007669"/>
    <property type="project" value="UniProtKB-EC"/>
</dbReference>
<dbReference type="GO" id="GO:0005524">
    <property type="term" value="F:ATP binding"/>
    <property type="evidence" value="ECO:0007669"/>
    <property type="project" value="UniProtKB-KW"/>
</dbReference>
<dbReference type="Pfam" id="PF13537">
    <property type="entry name" value="GATase_7"/>
    <property type="match status" value="1"/>
</dbReference>
<proteinExistence type="inferred from homology"/>
<dbReference type="InterPro" id="IPR033738">
    <property type="entry name" value="AsnB_N"/>
</dbReference>
<evidence type="ECO:0000256" key="1">
    <source>
        <dbReference type="ARBA" id="ARBA00005752"/>
    </source>
</evidence>
<keyword evidence="2" id="KW-0547">Nucleotide-binding</keyword>
<dbReference type="CDD" id="cd00712">
    <property type="entry name" value="AsnB"/>
    <property type="match status" value="1"/>
</dbReference>
<accession>A0A5B8RHS2</accession>
<feature type="domain" description="Glutamine amidotransferase type-2" evidence="5">
    <location>
        <begin position="2"/>
        <end position="214"/>
    </location>
</feature>
<reference evidence="6" key="1">
    <citation type="submission" date="2019-06" db="EMBL/GenBank/DDBJ databases">
        <authorList>
            <person name="Murdoch R.W."/>
            <person name="Fathepure B."/>
        </authorList>
    </citation>
    <scope>NUCLEOTIDE SEQUENCE</scope>
</reference>
<dbReference type="NCBIfam" id="TIGR01536">
    <property type="entry name" value="asn_synth_AEB"/>
    <property type="match status" value="1"/>
</dbReference>
<dbReference type="InterPro" id="IPR051786">
    <property type="entry name" value="ASN_synthetase/amidase"/>
</dbReference>
<dbReference type="PROSITE" id="PS51278">
    <property type="entry name" value="GATASE_TYPE_2"/>
    <property type="match status" value="1"/>
</dbReference>
<evidence type="ECO:0000259" key="5">
    <source>
        <dbReference type="PROSITE" id="PS51278"/>
    </source>
</evidence>
<evidence type="ECO:0000256" key="2">
    <source>
        <dbReference type="ARBA" id="ARBA00022741"/>
    </source>
</evidence>
<dbReference type="Gene3D" id="3.40.50.620">
    <property type="entry name" value="HUPs"/>
    <property type="match status" value="2"/>
</dbReference>
<dbReference type="SUPFAM" id="SSF56235">
    <property type="entry name" value="N-terminal nucleophile aminohydrolases (Ntn hydrolases)"/>
    <property type="match status" value="1"/>
</dbReference>
<protein>
    <submittedName>
        <fullName evidence="6">Asparagine synthetase [glutamine-hydrolyzing] 1</fullName>
        <ecNumber evidence="6">6.3.5.4</ecNumber>
    </submittedName>
</protein>
<dbReference type="InterPro" id="IPR001962">
    <property type="entry name" value="Asn_synthase"/>
</dbReference>
<dbReference type="Gene3D" id="3.60.20.10">
    <property type="entry name" value="Glutamine Phosphoribosylpyrophosphate, subunit 1, domain 1"/>
    <property type="match status" value="1"/>
</dbReference>
<dbReference type="SUPFAM" id="SSF52402">
    <property type="entry name" value="Adenine nucleotide alpha hydrolases-like"/>
    <property type="match status" value="1"/>
</dbReference>
<evidence type="ECO:0000256" key="3">
    <source>
        <dbReference type="ARBA" id="ARBA00022840"/>
    </source>
</evidence>
<keyword evidence="4" id="KW-0315">Glutamine amidotransferase</keyword>
<dbReference type="InterPro" id="IPR029055">
    <property type="entry name" value="Ntn_hydrolases_N"/>
</dbReference>
<gene>
    <name evidence="6" type="primary">asnB_2</name>
    <name evidence="6" type="ORF">KBTEX_02598</name>
</gene>
<dbReference type="AlphaFoldDB" id="A0A5B8RHS2"/>
<comment type="similarity">
    <text evidence="1">Belongs to the asparagine synthetase family.</text>
</comment>
<evidence type="ECO:0000256" key="4">
    <source>
        <dbReference type="ARBA" id="ARBA00022962"/>
    </source>
</evidence>
<dbReference type="PANTHER" id="PTHR43284">
    <property type="entry name" value="ASPARAGINE SYNTHETASE (GLUTAMINE-HYDROLYZING)"/>
    <property type="match status" value="1"/>
</dbReference>
<dbReference type="PIRSF" id="PIRSF001589">
    <property type="entry name" value="Asn_synthetase_glu-h"/>
    <property type="match status" value="1"/>
</dbReference>
<dbReference type="PANTHER" id="PTHR43284:SF1">
    <property type="entry name" value="ASPARAGINE SYNTHETASE"/>
    <property type="match status" value="1"/>
</dbReference>
<sequence>MCGLCGIHRLTASAPPVETGVLADMVARIGHRGPDEQRLRIEPEIGLGHARLSIIDLATGSQPIHNEDRRIWVVFNGEVFNYPELRRALQAQGHRFYTDSDTEVLVHLYEAYGDDFVEHLNGQFAIALWDGRNHRLVLVRDRVGIAPLYYTERDGRLLFASEVKALLPALGGAPRMDPAGLDQLLTFWAPVAPRTLFAGINELPPGEMLVAEGGRCRRRRYWQWQYPEHPDGYLRDTPASLAESLHDLLADAVRVRLRADVPVGAYLSGGLDSAVITALIHRRADVPLRTFSLRFADPGLDESAFQMAMVEHLGAAHTAVPVTDELVSGGLPAAVWHAEMPMLRAAPVPMAALSAAVRDAGYRVVLTGEGADEVLGGYDLFKEAKIRDFWARQPDSRLRPRLLRRLYPYLDMTRGQGQVYLERFFGMGLDDPSGAFFSHLPRWTTTARTKQFLSPAYASAAADQALDGLAEVLPAGMQRWHGLERAQYLEARTLMAGYLLSAQGDRMLMANGVEGRFPYLDHRVIEFANRLTPRLKLRVLREKHLLREAMAGYLPAALTHRHKQPYRAPDAAAFFGGTTPAFVDELLAPRTLADYGYFDPSRVARLLAKARRGGITGFADNMAFMAVLSTQLWHRYFVENYHRQFVRSRPEGPQRAITIEAEA</sequence>
<dbReference type="InterPro" id="IPR006426">
    <property type="entry name" value="Asn_synth_AEB"/>
</dbReference>
<dbReference type="InterPro" id="IPR017932">
    <property type="entry name" value="GATase_2_dom"/>
</dbReference>
<keyword evidence="6" id="KW-0436">Ligase</keyword>
<name>A0A5B8RHS2_9ZZZZ</name>
<dbReference type="Pfam" id="PF00733">
    <property type="entry name" value="Asn_synthase"/>
    <property type="match status" value="1"/>
</dbReference>
<dbReference type="GO" id="GO:0006529">
    <property type="term" value="P:asparagine biosynthetic process"/>
    <property type="evidence" value="ECO:0007669"/>
    <property type="project" value="InterPro"/>
</dbReference>
<keyword evidence="3" id="KW-0067">ATP-binding</keyword>
<dbReference type="EMBL" id="MN079133">
    <property type="protein sequence ID" value="QEA06267.1"/>
    <property type="molecule type" value="Genomic_DNA"/>
</dbReference>
<dbReference type="CDD" id="cd01991">
    <property type="entry name" value="Asn_synthase_B_C"/>
    <property type="match status" value="1"/>
</dbReference>